<feature type="compositionally biased region" description="Low complexity" evidence="2">
    <location>
        <begin position="263"/>
        <end position="277"/>
    </location>
</feature>
<feature type="compositionally biased region" description="Polar residues" evidence="2">
    <location>
        <begin position="239"/>
        <end position="250"/>
    </location>
</feature>
<dbReference type="CDD" id="cd00371">
    <property type="entry name" value="HMA"/>
    <property type="match status" value="1"/>
</dbReference>
<evidence type="ECO:0000259" key="3">
    <source>
        <dbReference type="PROSITE" id="PS50846"/>
    </source>
</evidence>
<name>A0ABP0TZN4_9BRYO</name>
<dbReference type="InterPro" id="IPR036163">
    <property type="entry name" value="HMA_dom_sf"/>
</dbReference>
<dbReference type="EMBL" id="OZ019909">
    <property type="protein sequence ID" value="CAK9209189.1"/>
    <property type="molecule type" value="Genomic_DNA"/>
</dbReference>
<protein>
    <recommendedName>
        <fullName evidence="3">HMA domain-containing protein</fullName>
    </recommendedName>
</protein>
<dbReference type="PANTHER" id="PTHR22814:SF336">
    <property type="entry name" value="HEAVY METAL-ASSOCIATED ISOPRENYLATED PLANT PROTEIN 23"/>
    <property type="match status" value="1"/>
</dbReference>
<reference evidence="4" key="1">
    <citation type="submission" date="2024-02" db="EMBL/GenBank/DDBJ databases">
        <authorList>
            <consortium name="ELIXIR-Norway"/>
            <consortium name="Elixir Norway"/>
        </authorList>
    </citation>
    <scope>NUCLEOTIDE SEQUENCE</scope>
</reference>
<dbReference type="PROSITE" id="PS50846">
    <property type="entry name" value="HMA_2"/>
    <property type="match status" value="1"/>
</dbReference>
<evidence type="ECO:0000313" key="5">
    <source>
        <dbReference type="Proteomes" id="UP001497512"/>
    </source>
</evidence>
<feature type="domain" description="HMA" evidence="3">
    <location>
        <begin position="123"/>
        <end position="186"/>
    </location>
</feature>
<feature type="compositionally biased region" description="Basic and acidic residues" evidence="2">
    <location>
        <begin position="278"/>
        <end position="292"/>
    </location>
</feature>
<dbReference type="InterPro" id="IPR006121">
    <property type="entry name" value="HMA_dom"/>
</dbReference>
<dbReference type="Proteomes" id="UP001497512">
    <property type="component" value="Chromosome 17"/>
</dbReference>
<keyword evidence="5" id="KW-1185">Reference proteome</keyword>
<gene>
    <name evidence="4" type="ORF">CSSPTR1EN2_LOCUS9559</name>
</gene>
<dbReference type="SUPFAM" id="SSF55008">
    <property type="entry name" value="HMA, heavy metal-associated domain"/>
    <property type="match status" value="1"/>
</dbReference>
<dbReference type="PANTHER" id="PTHR22814">
    <property type="entry name" value="COPPER TRANSPORT PROTEIN ATOX1-RELATED"/>
    <property type="match status" value="1"/>
</dbReference>
<evidence type="ECO:0000313" key="4">
    <source>
        <dbReference type="EMBL" id="CAK9209189.1"/>
    </source>
</evidence>
<feature type="region of interest" description="Disordered" evidence="2">
    <location>
        <begin position="226"/>
        <end position="294"/>
    </location>
</feature>
<accession>A0ABP0TZN4</accession>
<evidence type="ECO:0000256" key="2">
    <source>
        <dbReference type="SAM" id="MobiDB-lite"/>
    </source>
</evidence>
<dbReference type="Gene3D" id="3.30.70.100">
    <property type="match status" value="1"/>
</dbReference>
<organism evidence="4 5">
    <name type="scientific">Sphagnum troendelagicum</name>
    <dbReference type="NCBI Taxonomy" id="128251"/>
    <lineage>
        <taxon>Eukaryota</taxon>
        <taxon>Viridiplantae</taxon>
        <taxon>Streptophyta</taxon>
        <taxon>Embryophyta</taxon>
        <taxon>Bryophyta</taxon>
        <taxon>Sphagnophytina</taxon>
        <taxon>Sphagnopsida</taxon>
        <taxon>Sphagnales</taxon>
        <taxon>Sphagnaceae</taxon>
        <taxon>Sphagnum</taxon>
    </lineage>
</organism>
<dbReference type="Pfam" id="PF00403">
    <property type="entry name" value="HMA"/>
    <property type="match status" value="1"/>
</dbReference>
<keyword evidence="1" id="KW-0479">Metal-binding</keyword>
<proteinExistence type="predicted"/>
<sequence>MAMFIQKLFGAAEPTWMDHGYREEEQEEPYYAETMSYRIYPEPPSSFTRYPEHPLQPLTFAHLFEPSPLPIFNNYPAALLPYGGRLFFEPPTKLVRFSDPGLEQQPARRPQVIRRSSQPKKVHPEIELRVPMCCRKCEDKVEIELKKMEGVTKVMCDRVNQKVTVTGKVDPELLLKIAKNAKKKAEFWSGTIYSQNFIDFIQSKTAPKQPEVDVFSSFRHQSSAEMESDTYDLHHETESSVPFTHPSPSDSKWDDDVATPHDSGQSSSSYNQLPSSYSERDTYDHNGEREKGIPYSQHLPAYGVMDSLPSSMFPSSLSYRHHSYEERDYSPEYESCSTSFNQYEPACERYDSDPHQGSVRSVYGHYTPSSYGELEDYPHNVYSSRQPLGAAGITNPNYMKRIIDY</sequence>
<evidence type="ECO:0000256" key="1">
    <source>
        <dbReference type="ARBA" id="ARBA00022723"/>
    </source>
</evidence>